<dbReference type="Pfam" id="PF00069">
    <property type="entry name" value="Pkinase"/>
    <property type="match status" value="1"/>
</dbReference>
<accession>A0A9Q8PDJ7</accession>
<dbReference type="Proteomes" id="UP000756132">
    <property type="component" value="Chromosome 7"/>
</dbReference>
<keyword evidence="11" id="KW-1185">Reference proteome</keyword>
<dbReference type="EMBL" id="CP090169">
    <property type="protein sequence ID" value="UJO20437.1"/>
    <property type="molecule type" value="Genomic_DNA"/>
</dbReference>
<evidence type="ECO:0000313" key="10">
    <source>
        <dbReference type="EMBL" id="UJO20437.1"/>
    </source>
</evidence>
<dbReference type="Gene3D" id="1.10.510.10">
    <property type="entry name" value="Transferase(Phosphotransferase) domain 1"/>
    <property type="match status" value="1"/>
</dbReference>
<dbReference type="RefSeq" id="XP_047764803.1">
    <property type="nucleotide sequence ID" value="XM_047909303.1"/>
</dbReference>
<keyword evidence="4" id="KW-0547">Nucleotide-binding</keyword>
<evidence type="ECO:0000259" key="9">
    <source>
        <dbReference type="PROSITE" id="PS50011"/>
    </source>
</evidence>
<dbReference type="AlphaFoldDB" id="A0A9Q8PDJ7"/>
<dbReference type="GO" id="GO:0005524">
    <property type="term" value="F:ATP binding"/>
    <property type="evidence" value="ECO:0007669"/>
    <property type="project" value="UniProtKB-KW"/>
</dbReference>
<proteinExistence type="predicted"/>
<comment type="catalytic activity">
    <reaction evidence="8">
        <text>L-seryl-[protein] + ATP = O-phospho-L-seryl-[protein] + ADP + H(+)</text>
        <dbReference type="Rhea" id="RHEA:17989"/>
        <dbReference type="Rhea" id="RHEA-COMP:9863"/>
        <dbReference type="Rhea" id="RHEA-COMP:11604"/>
        <dbReference type="ChEBI" id="CHEBI:15378"/>
        <dbReference type="ChEBI" id="CHEBI:29999"/>
        <dbReference type="ChEBI" id="CHEBI:30616"/>
        <dbReference type="ChEBI" id="CHEBI:83421"/>
        <dbReference type="ChEBI" id="CHEBI:456216"/>
        <dbReference type="EC" id="2.7.11.1"/>
    </reaction>
</comment>
<dbReference type="OrthoDB" id="5337378at2759"/>
<keyword evidence="5" id="KW-0418">Kinase</keyword>
<dbReference type="PROSITE" id="PS00108">
    <property type="entry name" value="PROTEIN_KINASE_ST"/>
    <property type="match status" value="1"/>
</dbReference>
<dbReference type="PANTHER" id="PTHR24363">
    <property type="entry name" value="SERINE/THREONINE PROTEIN KINASE"/>
    <property type="match status" value="1"/>
</dbReference>
<protein>
    <recommendedName>
        <fullName evidence="1">non-specific serine/threonine protein kinase</fullName>
        <ecNumber evidence="1">2.7.11.1</ecNumber>
    </recommendedName>
</protein>
<dbReference type="PROSITE" id="PS50011">
    <property type="entry name" value="PROTEIN_KINASE_DOM"/>
    <property type="match status" value="1"/>
</dbReference>
<evidence type="ECO:0000256" key="3">
    <source>
        <dbReference type="ARBA" id="ARBA00022679"/>
    </source>
</evidence>
<dbReference type="SUPFAM" id="SSF56112">
    <property type="entry name" value="Protein kinase-like (PK-like)"/>
    <property type="match status" value="1"/>
</dbReference>
<dbReference type="EC" id="2.7.11.1" evidence="1"/>
<gene>
    <name evidence="10" type="ORF">CLAFUR5_10155</name>
</gene>
<evidence type="ECO:0000313" key="11">
    <source>
        <dbReference type="Proteomes" id="UP000756132"/>
    </source>
</evidence>
<evidence type="ECO:0000256" key="6">
    <source>
        <dbReference type="ARBA" id="ARBA00022840"/>
    </source>
</evidence>
<reference evidence="10" key="1">
    <citation type="submission" date="2021-12" db="EMBL/GenBank/DDBJ databases">
        <authorList>
            <person name="Zaccaron A."/>
            <person name="Stergiopoulos I."/>
        </authorList>
    </citation>
    <scope>NUCLEOTIDE SEQUENCE</scope>
    <source>
        <strain evidence="10">Race5_Kim</strain>
    </source>
</reference>
<dbReference type="KEGG" id="ffu:CLAFUR5_10155"/>
<keyword evidence="3" id="KW-0808">Transferase</keyword>
<name>A0A9Q8PDJ7_PASFU</name>
<keyword evidence="2" id="KW-0723">Serine/threonine-protein kinase</keyword>
<dbReference type="InterPro" id="IPR008271">
    <property type="entry name" value="Ser/Thr_kinase_AS"/>
</dbReference>
<feature type="domain" description="Protein kinase" evidence="9">
    <location>
        <begin position="45"/>
        <end position="345"/>
    </location>
</feature>
<evidence type="ECO:0000256" key="8">
    <source>
        <dbReference type="ARBA" id="ARBA00048679"/>
    </source>
</evidence>
<dbReference type="InterPro" id="IPR000719">
    <property type="entry name" value="Prot_kinase_dom"/>
</dbReference>
<organism evidence="10 11">
    <name type="scientific">Passalora fulva</name>
    <name type="common">Tomato leaf mold</name>
    <name type="synonym">Cladosporium fulvum</name>
    <dbReference type="NCBI Taxonomy" id="5499"/>
    <lineage>
        <taxon>Eukaryota</taxon>
        <taxon>Fungi</taxon>
        <taxon>Dikarya</taxon>
        <taxon>Ascomycota</taxon>
        <taxon>Pezizomycotina</taxon>
        <taxon>Dothideomycetes</taxon>
        <taxon>Dothideomycetidae</taxon>
        <taxon>Mycosphaerellales</taxon>
        <taxon>Mycosphaerellaceae</taxon>
        <taxon>Fulvia</taxon>
    </lineage>
</organism>
<reference evidence="10" key="2">
    <citation type="journal article" date="2022" name="Microb. Genom.">
        <title>A chromosome-scale genome assembly of the tomato pathogen Cladosporium fulvum reveals a compartmentalized genome architecture and the presence of a dispensable chromosome.</title>
        <authorList>
            <person name="Zaccaron A.Z."/>
            <person name="Chen L.H."/>
            <person name="Samaras A."/>
            <person name="Stergiopoulos I."/>
        </authorList>
    </citation>
    <scope>NUCLEOTIDE SEQUENCE</scope>
    <source>
        <strain evidence="10">Race5_Kim</strain>
    </source>
</reference>
<dbReference type="GeneID" id="71990033"/>
<evidence type="ECO:0000256" key="1">
    <source>
        <dbReference type="ARBA" id="ARBA00012513"/>
    </source>
</evidence>
<sequence length="345" mass="39954">MRDIHDQWVKQYPTDFSSMSGELPSIPDLEQPIRIHHGPSIDDRYLFLRGLGHGQEGSTAVYVDVHTGDEVVVKFFENRARNPIPRAIAHHFQTMTRTWPTEVEAGLLFGSSKNESPFVPVHEYFILQDVQSWSWALVTPLIGAGTLLNLAKQERRHGGKSIDELDLEYRPSLLKMLRGLESLHSADLCHDDVKPDNIFVESNTQWLLGDLGNVRETGHAWHKTASWTRQNKWKDCQMNDVRRAIKSYLWFLRSAMMNAEGFDREFWVAEKSWSRLYWDYVRYPTSIGHLIDGVHSNATATIGARPVLDDAFSSPAELSRDTERELLCTSIPRRLWRRWWRFPRG</sequence>
<evidence type="ECO:0000256" key="7">
    <source>
        <dbReference type="ARBA" id="ARBA00047899"/>
    </source>
</evidence>
<dbReference type="GO" id="GO:0004674">
    <property type="term" value="F:protein serine/threonine kinase activity"/>
    <property type="evidence" value="ECO:0007669"/>
    <property type="project" value="UniProtKB-KW"/>
</dbReference>
<dbReference type="InterPro" id="IPR011009">
    <property type="entry name" value="Kinase-like_dom_sf"/>
</dbReference>
<comment type="catalytic activity">
    <reaction evidence="7">
        <text>L-threonyl-[protein] + ATP = O-phospho-L-threonyl-[protein] + ADP + H(+)</text>
        <dbReference type="Rhea" id="RHEA:46608"/>
        <dbReference type="Rhea" id="RHEA-COMP:11060"/>
        <dbReference type="Rhea" id="RHEA-COMP:11605"/>
        <dbReference type="ChEBI" id="CHEBI:15378"/>
        <dbReference type="ChEBI" id="CHEBI:30013"/>
        <dbReference type="ChEBI" id="CHEBI:30616"/>
        <dbReference type="ChEBI" id="CHEBI:61977"/>
        <dbReference type="ChEBI" id="CHEBI:456216"/>
        <dbReference type="EC" id="2.7.11.1"/>
    </reaction>
</comment>
<dbReference type="PANTHER" id="PTHR24363:SF0">
    <property type="entry name" value="SERINE_THREONINE KINASE LIKE DOMAIN CONTAINING 1"/>
    <property type="match status" value="1"/>
</dbReference>
<evidence type="ECO:0000256" key="2">
    <source>
        <dbReference type="ARBA" id="ARBA00022527"/>
    </source>
</evidence>
<evidence type="ECO:0000256" key="4">
    <source>
        <dbReference type="ARBA" id="ARBA00022741"/>
    </source>
</evidence>
<evidence type="ECO:0000256" key="5">
    <source>
        <dbReference type="ARBA" id="ARBA00022777"/>
    </source>
</evidence>
<keyword evidence="6" id="KW-0067">ATP-binding</keyword>
<dbReference type="SMART" id="SM00220">
    <property type="entry name" value="S_TKc"/>
    <property type="match status" value="1"/>
</dbReference>